<feature type="domain" description="Periplasmic binding protein" evidence="5">
    <location>
        <begin position="42"/>
        <end position="296"/>
    </location>
</feature>
<evidence type="ECO:0000256" key="4">
    <source>
        <dbReference type="SAM" id="SignalP"/>
    </source>
</evidence>
<dbReference type="GO" id="GO:0030246">
    <property type="term" value="F:carbohydrate binding"/>
    <property type="evidence" value="ECO:0007669"/>
    <property type="project" value="UniProtKB-ARBA"/>
</dbReference>
<dbReference type="PANTHER" id="PTHR46847">
    <property type="entry name" value="D-ALLOSE-BINDING PERIPLASMIC PROTEIN-RELATED"/>
    <property type="match status" value="1"/>
</dbReference>
<dbReference type="KEGG" id="ock:EXM22_10320"/>
<evidence type="ECO:0000313" key="7">
    <source>
        <dbReference type="Proteomes" id="UP000324209"/>
    </source>
</evidence>
<keyword evidence="3 4" id="KW-0732">Signal</keyword>
<dbReference type="InterPro" id="IPR028082">
    <property type="entry name" value="Peripla_BP_I"/>
</dbReference>
<comment type="subcellular location">
    <subcellularLocation>
        <location evidence="1">Cell envelope</location>
    </subcellularLocation>
</comment>
<feature type="chain" id="PRO_5022932085" evidence="4">
    <location>
        <begin position="28"/>
        <end position="333"/>
    </location>
</feature>
<reference evidence="6 7" key="1">
    <citation type="submission" date="2019-02" db="EMBL/GenBank/DDBJ databases">
        <title>Complete Genome Sequence and Methylome Analysis of free living Spirochaetas.</title>
        <authorList>
            <person name="Fomenkov A."/>
            <person name="Dubinina G."/>
            <person name="Leshcheva N."/>
            <person name="Mikheeva N."/>
            <person name="Grabovich M."/>
            <person name="Vincze T."/>
            <person name="Roberts R.J."/>
        </authorList>
    </citation>
    <scope>NUCLEOTIDE SEQUENCE [LARGE SCALE GENOMIC DNA]</scope>
    <source>
        <strain evidence="6 7">K2</strain>
    </source>
</reference>
<protein>
    <submittedName>
        <fullName evidence="6">Sugar ABC transporter substrate-binding protein</fullName>
    </submittedName>
</protein>
<sequence length="333" mass="34948">MNKMLRGVLGLFLIAACVMPVFSNGQAEDGEKKIVVGGIVFQEDQFMRLLSIGYQDAAKDAGVKILTGNTANDQTKESELINTYVAQNVAGIAVAPLNSESSVTVLKQANDAGVLISVTNMDLSNAPYIVGGFTSDNYYLGKSVGVEAVKFIKENLDGKANIAILQFKSLIPEASTARVNGFLDEVQKLGSDITIVSDQDAWLQDAAFSTAGDMLTANPDIDIFFGANDGGTLGAVLAVKNAGLTGKAFVFGIDTGDQQITMLKSSDNILQAVCGQDPYNMGYMAMEALINAINGEDYSATKGKTEIVPGAVLNAADPAGIAAFEADMASKLK</sequence>
<dbReference type="Gene3D" id="3.40.50.2300">
    <property type="match status" value="2"/>
</dbReference>
<dbReference type="InterPro" id="IPR025997">
    <property type="entry name" value="SBP_2_dom"/>
</dbReference>
<evidence type="ECO:0000313" key="6">
    <source>
        <dbReference type="EMBL" id="QEN08363.1"/>
    </source>
</evidence>
<dbReference type="AlphaFoldDB" id="A0A5C1QJQ2"/>
<dbReference type="PANTHER" id="PTHR46847:SF1">
    <property type="entry name" value="D-ALLOSE-BINDING PERIPLASMIC PROTEIN-RELATED"/>
    <property type="match status" value="1"/>
</dbReference>
<name>A0A5C1QJQ2_9SPIO</name>
<organism evidence="6 7">
    <name type="scientific">Oceanispirochaeta crateris</name>
    <dbReference type="NCBI Taxonomy" id="2518645"/>
    <lineage>
        <taxon>Bacteria</taxon>
        <taxon>Pseudomonadati</taxon>
        <taxon>Spirochaetota</taxon>
        <taxon>Spirochaetia</taxon>
        <taxon>Spirochaetales</taxon>
        <taxon>Spirochaetaceae</taxon>
        <taxon>Oceanispirochaeta</taxon>
    </lineage>
</organism>
<comment type="similarity">
    <text evidence="2">Belongs to the bacterial solute-binding protein 2 family.</text>
</comment>
<dbReference type="PROSITE" id="PS51257">
    <property type="entry name" value="PROKAR_LIPOPROTEIN"/>
    <property type="match status" value="1"/>
</dbReference>
<proteinExistence type="inferred from homology"/>
<keyword evidence="7" id="KW-1185">Reference proteome</keyword>
<evidence type="ECO:0000259" key="5">
    <source>
        <dbReference type="Pfam" id="PF13407"/>
    </source>
</evidence>
<evidence type="ECO:0000256" key="3">
    <source>
        <dbReference type="ARBA" id="ARBA00022729"/>
    </source>
</evidence>
<gene>
    <name evidence="6" type="ORF">EXM22_10320</name>
</gene>
<dbReference type="RefSeq" id="WP_149486443.1">
    <property type="nucleotide sequence ID" value="NZ_CP036150.1"/>
</dbReference>
<feature type="signal peptide" evidence="4">
    <location>
        <begin position="1"/>
        <end position="27"/>
    </location>
</feature>
<evidence type="ECO:0000256" key="1">
    <source>
        <dbReference type="ARBA" id="ARBA00004196"/>
    </source>
</evidence>
<dbReference type="Pfam" id="PF13407">
    <property type="entry name" value="Peripla_BP_4"/>
    <property type="match status" value="1"/>
</dbReference>
<dbReference type="GO" id="GO:0030313">
    <property type="term" value="C:cell envelope"/>
    <property type="evidence" value="ECO:0007669"/>
    <property type="project" value="UniProtKB-SubCell"/>
</dbReference>
<accession>A0A5C1QJQ2</accession>
<dbReference type="EMBL" id="CP036150">
    <property type="protein sequence ID" value="QEN08363.1"/>
    <property type="molecule type" value="Genomic_DNA"/>
</dbReference>
<dbReference type="OrthoDB" id="9800520at2"/>
<dbReference type="SUPFAM" id="SSF53822">
    <property type="entry name" value="Periplasmic binding protein-like I"/>
    <property type="match status" value="1"/>
</dbReference>
<evidence type="ECO:0000256" key="2">
    <source>
        <dbReference type="ARBA" id="ARBA00007639"/>
    </source>
</evidence>
<dbReference type="Proteomes" id="UP000324209">
    <property type="component" value="Chromosome"/>
</dbReference>